<keyword evidence="2" id="KW-1185">Reference proteome</keyword>
<dbReference type="Proteomes" id="UP001056120">
    <property type="component" value="Linkage Group LG07"/>
</dbReference>
<dbReference type="EMBL" id="CM042024">
    <property type="protein sequence ID" value="KAI3811013.1"/>
    <property type="molecule type" value="Genomic_DNA"/>
</dbReference>
<reference evidence="1 2" key="2">
    <citation type="journal article" date="2022" name="Mol. Ecol. Resour.">
        <title>The genomes of chicory, endive, great burdock and yacon provide insights into Asteraceae paleo-polyploidization history and plant inulin production.</title>
        <authorList>
            <person name="Fan W."/>
            <person name="Wang S."/>
            <person name="Wang H."/>
            <person name="Wang A."/>
            <person name="Jiang F."/>
            <person name="Liu H."/>
            <person name="Zhao H."/>
            <person name="Xu D."/>
            <person name="Zhang Y."/>
        </authorList>
    </citation>
    <scope>NUCLEOTIDE SEQUENCE [LARGE SCALE GENOMIC DNA]</scope>
    <source>
        <strain evidence="2">cv. Yunnan</strain>
        <tissue evidence="1">Leaves</tissue>
    </source>
</reference>
<name>A0ACB9IS05_9ASTR</name>
<evidence type="ECO:0000313" key="1">
    <source>
        <dbReference type="EMBL" id="KAI3811013.1"/>
    </source>
</evidence>
<protein>
    <submittedName>
        <fullName evidence="1">Uncharacterized protein</fullName>
    </submittedName>
</protein>
<proteinExistence type="predicted"/>
<organism evidence="1 2">
    <name type="scientific">Smallanthus sonchifolius</name>
    <dbReference type="NCBI Taxonomy" id="185202"/>
    <lineage>
        <taxon>Eukaryota</taxon>
        <taxon>Viridiplantae</taxon>
        <taxon>Streptophyta</taxon>
        <taxon>Embryophyta</taxon>
        <taxon>Tracheophyta</taxon>
        <taxon>Spermatophyta</taxon>
        <taxon>Magnoliopsida</taxon>
        <taxon>eudicotyledons</taxon>
        <taxon>Gunneridae</taxon>
        <taxon>Pentapetalae</taxon>
        <taxon>asterids</taxon>
        <taxon>campanulids</taxon>
        <taxon>Asterales</taxon>
        <taxon>Asteraceae</taxon>
        <taxon>Asteroideae</taxon>
        <taxon>Heliantheae alliance</taxon>
        <taxon>Millerieae</taxon>
        <taxon>Smallanthus</taxon>
    </lineage>
</organism>
<accession>A0ACB9IS05</accession>
<evidence type="ECO:0000313" key="2">
    <source>
        <dbReference type="Proteomes" id="UP001056120"/>
    </source>
</evidence>
<sequence length="201" mass="23476">MLAYMIRRHDLRDAEELARRTEALYEPPRIREDEQQKVEAEQRKLLIKESEEQLRRIEALCIKVHDICANYQREKIMDKVQLPSSQSTAQVPPPVQHEFSYYEPQFFEPVFPTDIECDVEVNHLSSLESGKYPTSSYIDHKCVDDTHLTASSSIHNSFIPFDMSHLLWEDVLMQDSSVEDTQEDTEIVDEIEDAEFVADDI</sequence>
<gene>
    <name evidence="1" type="ORF">L1987_20727</name>
</gene>
<reference evidence="2" key="1">
    <citation type="journal article" date="2022" name="Mol. Ecol. Resour.">
        <title>The genomes of chicory, endive, great burdock and yacon provide insights into Asteraceae palaeo-polyploidization history and plant inulin production.</title>
        <authorList>
            <person name="Fan W."/>
            <person name="Wang S."/>
            <person name="Wang H."/>
            <person name="Wang A."/>
            <person name="Jiang F."/>
            <person name="Liu H."/>
            <person name="Zhao H."/>
            <person name="Xu D."/>
            <person name="Zhang Y."/>
        </authorList>
    </citation>
    <scope>NUCLEOTIDE SEQUENCE [LARGE SCALE GENOMIC DNA]</scope>
    <source>
        <strain evidence="2">cv. Yunnan</strain>
    </source>
</reference>
<comment type="caution">
    <text evidence="1">The sequence shown here is derived from an EMBL/GenBank/DDBJ whole genome shotgun (WGS) entry which is preliminary data.</text>
</comment>